<dbReference type="SUPFAM" id="SSF88723">
    <property type="entry name" value="PIN domain-like"/>
    <property type="match status" value="1"/>
</dbReference>
<dbReference type="Pfam" id="PF00752">
    <property type="entry name" value="XPG_N"/>
    <property type="match status" value="1"/>
</dbReference>
<keyword evidence="3" id="KW-0235">DNA replication</keyword>
<dbReference type="OrthoDB" id="31113at2759"/>
<dbReference type="GO" id="GO:0017108">
    <property type="term" value="F:5'-flap endonuclease activity"/>
    <property type="evidence" value="ECO:0007669"/>
    <property type="project" value="TreeGrafter"/>
</dbReference>
<keyword evidence="13" id="KW-0539">Nucleus</keyword>
<dbReference type="GO" id="GO:0006260">
    <property type="term" value="P:DNA replication"/>
    <property type="evidence" value="ECO:0007669"/>
    <property type="project" value="UniProtKB-KW"/>
</dbReference>
<evidence type="ECO:0000256" key="7">
    <source>
        <dbReference type="ARBA" id="ARBA00022763"/>
    </source>
</evidence>
<evidence type="ECO:0000256" key="1">
    <source>
        <dbReference type="ARBA" id="ARBA00001946"/>
    </source>
</evidence>
<dbReference type="PRINTS" id="PR00853">
    <property type="entry name" value="XPGRADSUPER"/>
</dbReference>
<evidence type="ECO:0000313" key="18">
    <source>
        <dbReference type="EMBL" id="KAJ1970173.1"/>
    </source>
</evidence>
<evidence type="ECO:0000259" key="17">
    <source>
        <dbReference type="SMART" id="SM00485"/>
    </source>
</evidence>
<dbReference type="Gene3D" id="3.40.50.1010">
    <property type="entry name" value="5'-nuclease"/>
    <property type="match status" value="2"/>
</dbReference>
<dbReference type="InterPro" id="IPR006085">
    <property type="entry name" value="XPG_DNA_repair_N"/>
</dbReference>
<evidence type="ECO:0000256" key="9">
    <source>
        <dbReference type="ARBA" id="ARBA00022839"/>
    </source>
</evidence>
<dbReference type="Gene3D" id="1.10.150.20">
    <property type="entry name" value="5' to 3' exonuclease, C-terminal subdomain"/>
    <property type="match status" value="1"/>
</dbReference>
<keyword evidence="11" id="KW-0496">Mitochondrion</keyword>
<proteinExistence type="inferred from homology"/>
<keyword evidence="9" id="KW-0269">Exonuclease</keyword>
<dbReference type="GO" id="GO:0006281">
    <property type="term" value="P:DNA repair"/>
    <property type="evidence" value="ECO:0007669"/>
    <property type="project" value="UniProtKB-KW"/>
</dbReference>
<keyword evidence="8" id="KW-0378">Hydrolase</keyword>
<keyword evidence="6" id="KW-0255">Endonuclease</keyword>
<comment type="similarity">
    <text evidence="14">Belongs to the XPG/RAD2 endonuclease family. FEN1 subfamily.</text>
</comment>
<evidence type="ECO:0000256" key="5">
    <source>
        <dbReference type="ARBA" id="ARBA00022723"/>
    </source>
</evidence>
<organism evidence="18 19">
    <name type="scientific">Dispira parvispora</name>
    <dbReference type="NCBI Taxonomy" id="1520584"/>
    <lineage>
        <taxon>Eukaryota</taxon>
        <taxon>Fungi</taxon>
        <taxon>Fungi incertae sedis</taxon>
        <taxon>Zoopagomycota</taxon>
        <taxon>Kickxellomycotina</taxon>
        <taxon>Dimargaritomycetes</taxon>
        <taxon>Dimargaritales</taxon>
        <taxon>Dimargaritaceae</taxon>
        <taxon>Dispira</taxon>
    </lineage>
</organism>
<dbReference type="SMART" id="SM00485">
    <property type="entry name" value="XPGN"/>
    <property type="match status" value="1"/>
</dbReference>
<dbReference type="InterPro" id="IPR029060">
    <property type="entry name" value="PIN-like_dom_sf"/>
</dbReference>
<feature type="domain" description="XPG N-terminal" evidence="17">
    <location>
        <begin position="1"/>
        <end position="115"/>
    </location>
</feature>
<evidence type="ECO:0000256" key="8">
    <source>
        <dbReference type="ARBA" id="ARBA00022801"/>
    </source>
</evidence>
<comment type="cofactor">
    <cofactor evidence="1">
        <name>Mg(2+)</name>
        <dbReference type="ChEBI" id="CHEBI:18420"/>
    </cofactor>
</comment>
<evidence type="ECO:0008006" key="20">
    <source>
        <dbReference type="Google" id="ProtNLM"/>
    </source>
</evidence>
<feature type="domain" description="XPG-I" evidence="16">
    <location>
        <begin position="306"/>
        <end position="376"/>
    </location>
</feature>
<dbReference type="SMART" id="SM00484">
    <property type="entry name" value="XPGI"/>
    <property type="match status" value="1"/>
</dbReference>
<dbReference type="EMBL" id="JANBPY010000004">
    <property type="protein sequence ID" value="KAJ1970173.1"/>
    <property type="molecule type" value="Genomic_DNA"/>
</dbReference>
<dbReference type="InterPro" id="IPR008918">
    <property type="entry name" value="HhH2"/>
</dbReference>
<sequence>MGVKRLIPFIQRFAPKSITVKPLDSFRTQSLAVDSNIFLHRFLRTALTRNSPGSASGSPGLSTDVIRHRHIYGFFRLTRLLQSHGITPVFIFDGPKRPEAKKLEIERRQQSQALLRTKVATEQRRQVRIQILQSLTDYFRSLAPAKQWELLGLYKKLQETIDPKILASPDKNFQAPPQSNLRRIAKTLLRLRWEMQEASRELTRKEKRANSLRLVWSKSEQNILEALVSGDLLKEPEAKPPTPEVVVEAPKVKPRVKAKSPKKRIQEQQARLQKLTQVHSAHVTNVTIQSTRVNSAVIRQTIVLLRKMGFRCYMTEGEESEAVCAALYHDGLTQGTLSDDTDLLLLGDGPLLRSMSLNSRTVTCVDPVVVRQELQLTAEQFVDFCILCGTDFCSTLKQVGPIKAIELIRRHHSIEQILKVEHVDPRDNFNFQEARRLLTQLPAVPHKLRKPFESKKDPAEQEEALKKLLAKYDVAYEPIMTLTDITDETPFVFANEAPLVQSDKAMPTAF</sequence>
<keyword evidence="4" id="KW-0540">Nuclease</keyword>
<keyword evidence="15" id="KW-0175">Coiled coil</keyword>
<evidence type="ECO:0000256" key="11">
    <source>
        <dbReference type="ARBA" id="ARBA00023128"/>
    </source>
</evidence>
<dbReference type="SUPFAM" id="SSF47807">
    <property type="entry name" value="5' to 3' exonuclease, C-terminal subdomain"/>
    <property type="match status" value="1"/>
</dbReference>
<evidence type="ECO:0000313" key="19">
    <source>
        <dbReference type="Proteomes" id="UP001150925"/>
    </source>
</evidence>
<evidence type="ECO:0000256" key="4">
    <source>
        <dbReference type="ARBA" id="ARBA00022722"/>
    </source>
</evidence>
<evidence type="ECO:0000256" key="15">
    <source>
        <dbReference type="SAM" id="Coils"/>
    </source>
</evidence>
<keyword evidence="7" id="KW-0227">DNA damage</keyword>
<dbReference type="PANTHER" id="PTHR11081:SF9">
    <property type="entry name" value="FLAP ENDONUCLEASE 1"/>
    <property type="match status" value="1"/>
</dbReference>
<keyword evidence="19" id="KW-1185">Reference proteome</keyword>
<keyword evidence="2" id="KW-0597">Phosphoprotein</keyword>
<keyword evidence="5" id="KW-0479">Metal-binding</keyword>
<evidence type="ECO:0000259" key="16">
    <source>
        <dbReference type="SMART" id="SM00484"/>
    </source>
</evidence>
<accession>A0A9W8B0R8</accession>
<keyword evidence="12" id="KW-0234">DNA repair</keyword>
<dbReference type="InterPro" id="IPR006084">
    <property type="entry name" value="XPG/Rad2"/>
</dbReference>
<keyword evidence="10" id="KW-0460">Magnesium</keyword>
<comment type="caution">
    <text evidence="18">The sequence shown here is derived from an EMBL/GenBank/DDBJ whole genome shotgun (WGS) entry which is preliminary data.</text>
</comment>
<evidence type="ECO:0000256" key="14">
    <source>
        <dbReference type="ARBA" id="ARBA00034726"/>
    </source>
</evidence>
<dbReference type="Pfam" id="PF00867">
    <property type="entry name" value="XPG_I"/>
    <property type="match status" value="1"/>
</dbReference>
<evidence type="ECO:0000256" key="2">
    <source>
        <dbReference type="ARBA" id="ARBA00022553"/>
    </source>
</evidence>
<dbReference type="GO" id="GO:0004527">
    <property type="term" value="F:exonuclease activity"/>
    <property type="evidence" value="ECO:0007669"/>
    <property type="project" value="UniProtKB-KW"/>
</dbReference>
<protein>
    <recommendedName>
        <fullName evidence="20">XPG N-terminal domain-containing protein</fullName>
    </recommendedName>
</protein>
<reference evidence="18" key="1">
    <citation type="submission" date="2022-07" db="EMBL/GenBank/DDBJ databases">
        <title>Phylogenomic reconstructions and comparative analyses of Kickxellomycotina fungi.</title>
        <authorList>
            <person name="Reynolds N.K."/>
            <person name="Stajich J.E."/>
            <person name="Barry K."/>
            <person name="Grigoriev I.V."/>
            <person name="Crous P."/>
            <person name="Smith M.E."/>
        </authorList>
    </citation>
    <scope>NUCLEOTIDE SEQUENCE</scope>
    <source>
        <strain evidence="18">RSA 1196</strain>
    </source>
</reference>
<dbReference type="InterPro" id="IPR006086">
    <property type="entry name" value="XPG-I_dom"/>
</dbReference>
<evidence type="ECO:0000256" key="13">
    <source>
        <dbReference type="ARBA" id="ARBA00023242"/>
    </source>
</evidence>
<evidence type="ECO:0000256" key="3">
    <source>
        <dbReference type="ARBA" id="ARBA00022705"/>
    </source>
</evidence>
<dbReference type="FunFam" id="1.10.150.20:FF:000009">
    <property type="entry name" value="Flap endonuclease 1"/>
    <property type="match status" value="1"/>
</dbReference>
<dbReference type="InterPro" id="IPR036279">
    <property type="entry name" value="5-3_exonuclease_C_sf"/>
</dbReference>
<evidence type="ECO:0000256" key="10">
    <source>
        <dbReference type="ARBA" id="ARBA00022842"/>
    </source>
</evidence>
<gene>
    <name evidence="18" type="ORF">IWQ62_000142</name>
</gene>
<evidence type="ECO:0000256" key="6">
    <source>
        <dbReference type="ARBA" id="ARBA00022759"/>
    </source>
</evidence>
<dbReference type="Proteomes" id="UP001150925">
    <property type="component" value="Unassembled WGS sequence"/>
</dbReference>
<name>A0A9W8B0R8_9FUNG</name>
<dbReference type="PANTHER" id="PTHR11081">
    <property type="entry name" value="FLAP ENDONUCLEASE FAMILY MEMBER"/>
    <property type="match status" value="1"/>
</dbReference>
<dbReference type="AlphaFoldDB" id="A0A9W8B0R8"/>
<dbReference type="GO" id="GO:0003677">
    <property type="term" value="F:DNA binding"/>
    <property type="evidence" value="ECO:0007669"/>
    <property type="project" value="InterPro"/>
</dbReference>
<evidence type="ECO:0000256" key="12">
    <source>
        <dbReference type="ARBA" id="ARBA00023204"/>
    </source>
</evidence>
<dbReference type="GO" id="GO:0046872">
    <property type="term" value="F:metal ion binding"/>
    <property type="evidence" value="ECO:0007669"/>
    <property type="project" value="UniProtKB-KW"/>
</dbReference>
<dbReference type="SMART" id="SM00279">
    <property type="entry name" value="HhH2"/>
    <property type="match status" value="1"/>
</dbReference>
<feature type="coiled-coil region" evidence="15">
    <location>
        <begin position="181"/>
        <end position="215"/>
    </location>
</feature>